<gene>
    <name evidence="3" type="ORF">H4Q32_013184</name>
</gene>
<feature type="compositionally biased region" description="Polar residues" evidence="1">
    <location>
        <begin position="519"/>
        <end position="531"/>
    </location>
</feature>
<dbReference type="Gene3D" id="3.40.50.300">
    <property type="entry name" value="P-loop containing nucleotide triphosphate hydrolases"/>
    <property type="match status" value="2"/>
</dbReference>
<feature type="compositionally biased region" description="Polar residues" evidence="1">
    <location>
        <begin position="306"/>
        <end position="318"/>
    </location>
</feature>
<feature type="compositionally biased region" description="Acidic residues" evidence="1">
    <location>
        <begin position="425"/>
        <end position="434"/>
    </location>
</feature>
<accession>A0ABQ8M090</accession>
<dbReference type="PANTHER" id="PTHR11472">
    <property type="entry name" value="DNA REPAIR DEAD HELICASE RAD3/XP-D SUBFAMILY MEMBER"/>
    <property type="match status" value="1"/>
</dbReference>
<organism evidence="3 4">
    <name type="scientific">Labeo rohita</name>
    <name type="common">Indian major carp</name>
    <name type="synonym">Cyprinus rohita</name>
    <dbReference type="NCBI Taxonomy" id="84645"/>
    <lineage>
        <taxon>Eukaryota</taxon>
        <taxon>Metazoa</taxon>
        <taxon>Chordata</taxon>
        <taxon>Craniata</taxon>
        <taxon>Vertebrata</taxon>
        <taxon>Euteleostomi</taxon>
        <taxon>Actinopterygii</taxon>
        <taxon>Neopterygii</taxon>
        <taxon>Teleostei</taxon>
        <taxon>Ostariophysi</taxon>
        <taxon>Cypriniformes</taxon>
        <taxon>Cyprinidae</taxon>
        <taxon>Labeoninae</taxon>
        <taxon>Labeonini</taxon>
        <taxon>Labeo</taxon>
    </lineage>
</organism>
<feature type="region of interest" description="Disordered" evidence="1">
    <location>
        <begin position="276"/>
        <end position="328"/>
    </location>
</feature>
<feature type="region of interest" description="Disordered" evidence="1">
    <location>
        <begin position="425"/>
        <end position="444"/>
    </location>
</feature>
<dbReference type="InterPro" id="IPR027417">
    <property type="entry name" value="P-loop_NTPase"/>
</dbReference>
<feature type="compositionally biased region" description="Polar residues" evidence="1">
    <location>
        <begin position="395"/>
        <end position="405"/>
    </location>
</feature>
<comment type="caution">
    <text evidence="3">The sequence shown here is derived from an EMBL/GenBank/DDBJ whole genome shotgun (WGS) entry which is preliminary data.</text>
</comment>
<feature type="region of interest" description="Disordered" evidence="1">
    <location>
        <begin position="395"/>
        <end position="415"/>
    </location>
</feature>
<dbReference type="Proteomes" id="UP000830375">
    <property type="component" value="Unassembled WGS sequence"/>
</dbReference>
<dbReference type="PANTHER" id="PTHR11472:SF47">
    <property type="entry name" value="FANCONI ANEMIA GROUP J PROTEIN"/>
    <property type="match status" value="1"/>
</dbReference>
<dbReference type="Pfam" id="PF13307">
    <property type="entry name" value="Helicase_C_2"/>
    <property type="match status" value="2"/>
</dbReference>
<feature type="region of interest" description="Disordered" evidence="1">
    <location>
        <begin position="622"/>
        <end position="648"/>
    </location>
</feature>
<evidence type="ECO:0000256" key="1">
    <source>
        <dbReference type="SAM" id="MobiDB-lite"/>
    </source>
</evidence>
<feature type="domain" description="ATP-dependent helicase C-terminal" evidence="2">
    <location>
        <begin position="1"/>
        <end position="268"/>
    </location>
</feature>
<feature type="compositionally biased region" description="Polar residues" evidence="1">
    <location>
        <begin position="276"/>
        <end position="287"/>
    </location>
</feature>
<reference evidence="3 4" key="1">
    <citation type="submission" date="2022-01" db="EMBL/GenBank/DDBJ databases">
        <title>A high-quality chromosome-level genome assembly of rohu carp, Labeo rohita.</title>
        <authorList>
            <person name="Arick M.A. II"/>
            <person name="Hsu C.-Y."/>
            <person name="Magbanua Z."/>
            <person name="Pechanova O."/>
            <person name="Grover C."/>
            <person name="Miller E."/>
            <person name="Thrash A."/>
            <person name="Ezzel L."/>
            <person name="Alam S."/>
            <person name="Benzie J."/>
            <person name="Hamilton M."/>
            <person name="Karsi A."/>
            <person name="Lawrence M.L."/>
            <person name="Peterson D.G."/>
        </authorList>
    </citation>
    <scope>NUCLEOTIDE SEQUENCE [LARGE SCALE GENOMIC DNA]</scope>
    <source>
        <strain evidence="4">BAU-BD-2019</strain>
        <tissue evidence="3">Blood</tissue>
    </source>
</reference>
<evidence type="ECO:0000259" key="2">
    <source>
        <dbReference type="SMART" id="SM00491"/>
    </source>
</evidence>
<dbReference type="InterPro" id="IPR006555">
    <property type="entry name" value="ATP-dep_Helicase_C"/>
</dbReference>
<name>A0ABQ8M090_LABRO</name>
<feature type="region of interest" description="Disordered" evidence="1">
    <location>
        <begin position="478"/>
        <end position="548"/>
    </location>
</feature>
<dbReference type="InterPro" id="IPR045028">
    <property type="entry name" value="DinG/Rad3-like"/>
</dbReference>
<dbReference type="EMBL" id="JACTAM010000015">
    <property type="protein sequence ID" value="KAI2656300.1"/>
    <property type="molecule type" value="Genomic_DNA"/>
</dbReference>
<evidence type="ECO:0000313" key="4">
    <source>
        <dbReference type="Proteomes" id="UP000830375"/>
    </source>
</evidence>
<feature type="compositionally biased region" description="Polar residues" evidence="1">
    <location>
        <begin position="636"/>
        <end position="645"/>
    </location>
</feature>
<feature type="compositionally biased region" description="Basic residues" evidence="1">
    <location>
        <begin position="507"/>
        <end position="518"/>
    </location>
</feature>
<protein>
    <recommendedName>
        <fullName evidence="2">ATP-dependent helicase C-terminal domain-containing protein</fullName>
    </recommendedName>
</protein>
<feature type="compositionally biased region" description="Polar residues" evidence="1">
    <location>
        <begin position="478"/>
        <end position="500"/>
    </location>
</feature>
<sequence length="685" mass="76185">MLDKLRDRWMNTGLWDKLEERKTVITEPRGGGKGDFDELLQTYYEAIRGTAANSENRDGALLVAVCRGKVSEGLDFTDDNARAVVTIGIPFPNIKDLQWRPIEFAILDEFWRVLSTSPIDTAEDSECDPLCCFLTRTDSKLRDLGDGQDGGSVPLCCDACLLMPIVWWPLSSASLQWISGCGQASMKALQAQGVIFRGALPSANHRSAVLPPASVELKMKYNDKHAKSRGLLPGGRWYEIQAYRALNQALGRCIRHRNDWGGTYTVETFEETQSQAVLQCPSPSTVASPPPEMITPHKPFDPQPAQPNLHTDNIQHPSEPSRERNVQRTQWPTSHLFASTPVSSHFKTPIFQSEPVINQQVQHEVIPVEPNHQINGSPDLNDSSEPQLEQHLVIPTSTSEQNPSGMNHEDTEENEKSIFYSPELFEGDEEEKEETTDVEKSPLEVANSTASVLLEDLLGSEQSERMLSEDLVSNAVPESTMLQSSTEQTGLNCGTDTGSKNGSNGSRLRRLSRCRQKRPSTSAGSAGQSSETRIRERVPVKSQAPHKTSSTLLKLDLNQKVRGHILKTQRGNQQKIGEPEPLSAERIKRQRITSEVPVEVLNDCLDTQTGIKVQRSYLRKNRLPKRLKMTSEGRHSQTQSQSASVNELELESLTKPTTCFKLMLQSTLITLQSQAHPDKSSFPPA</sequence>
<proteinExistence type="predicted"/>
<evidence type="ECO:0000313" key="3">
    <source>
        <dbReference type="EMBL" id="KAI2656300.1"/>
    </source>
</evidence>
<keyword evidence="4" id="KW-1185">Reference proteome</keyword>
<dbReference type="SMART" id="SM00491">
    <property type="entry name" value="HELICc2"/>
    <property type="match status" value="1"/>
</dbReference>